<dbReference type="AlphaFoldDB" id="A0AAW1QPL1"/>
<protein>
    <recommendedName>
        <fullName evidence="3">SWIM-type domain-containing protein</fullName>
    </recommendedName>
</protein>
<keyword evidence="1" id="KW-0479">Metal-binding</keyword>
<feature type="compositionally biased region" description="Basic and acidic residues" evidence="2">
    <location>
        <begin position="196"/>
        <end position="205"/>
    </location>
</feature>
<keyword evidence="1" id="KW-0862">Zinc</keyword>
<dbReference type="InterPro" id="IPR039903">
    <property type="entry name" value="Zswim2"/>
</dbReference>
<dbReference type="PANTHER" id="PTHR21540:SF3">
    <property type="entry name" value="E3 UBIQUITIN-PROTEIN LIGASE ZSWIM2"/>
    <property type="match status" value="1"/>
</dbReference>
<evidence type="ECO:0000313" key="5">
    <source>
        <dbReference type="Proteomes" id="UP001489004"/>
    </source>
</evidence>
<keyword evidence="1" id="KW-0863">Zinc-finger</keyword>
<evidence type="ECO:0000256" key="1">
    <source>
        <dbReference type="PROSITE-ProRule" id="PRU00325"/>
    </source>
</evidence>
<reference evidence="4 5" key="1">
    <citation type="journal article" date="2024" name="Nat. Commun.">
        <title>Phylogenomics reveals the evolutionary origins of lichenization in chlorophyte algae.</title>
        <authorList>
            <person name="Puginier C."/>
            <person name="Libourel C."/>
            <person name="Otte J."/>
            <person name="Skaloud P."/>
            <person name="Haon M."/>
            <person name="Grisel S."/>
            <person name="Petersen M."/>
            <person name="Berrin J.G."/>
            <person name="Delaux P.M."/>
            <person name="Dal Grande F."/>
            <person name="Keller J."/>
        </authorList>
    </citation>
    <scope>NUCLEOTIDE SEQUENCE [LARGE SCALE GENOMIC DNA]</scope>
    <source>
        <strain evidence="4 5">SAG 2043</strain>
    </source>
</reference>
<evidence type="ECO:0000256" key="2">
    <source>
        <dbReference type="SAM" id="MobiDB-lite"/>
    </source>
</evidence>
<gene>
    <name evidence="4" type="ORF">WJX72_002332</name>
</gene>
<keyword evidence="5" id="KW-1185">Reference proteome</keyword>
<organism evidence="4 5">
    <name type="scientific">[Myrmecia] bisecta</name>
    <dbReference type="NCBI Taxonomy" id="41462"/>
    <lineage>
        <taxon>Eukaryota</taxon>
        <taxon>Viridiplantae</taxon>
        <taxon>Chlorophyta</taxon>
        <taxon>core chlorophytes</taxon>
        <taxon>Trebouxiophyceae</taxon>
        <taxon>Trebouxiales</taxon>
        <taxon>Trebouxiaceae</taxon>
        <taxon>Myrmecia</taxon>
    </lineage>
</organism>
<sequence length="254" mass="28225">MGERLAPWRAKPPKAVAELIEQAASVRLYLVQRPGPTSFILSDEGQQHKHKVNVGARPSCTCRPEHAFACKELCIHVLFVMLRVLRLPPSNPLCWQLSLIDRELEEVLHWGSRLASRPETAAAPGSQTAVARRPLEEEDACAICYEAMRARPGVARDDLVHCRYGCGHNVHARCLKVWAGHQATLHQELTLAKQHSTDQLREARSKPAVVATPQKQLGRSMKPAAKRQHPAKEPKLSQEPLDRLSLVGTGLGLR</sequence>
<dbReference type="InterPro" id="IPR013083">
    <property type="entry name" value="Znf_RING/FYVE/PHD"/>
</dbReference>
<dbReference type="InterPro" id="IPR007527">
    <property type="entry name" value="Znf_SWIM"/>
</dbReference>
<feature type="compositionally biased region" description="Basic and acidic residues" evidence="2">
    <location>
        <begin position="230"/>
        <end position="242"/>
    </location>
</feature>
<dbReference type="EMBL" id="JALJOR010000002">
    <property type="protein sequence ID" value="KAK9823377.1"/>
    <property type="molecule type" value="Genomic_DNA"/>
</dbReference>
<dbReference type="Proteomes" id="UP001489004">
    <property type="component" value="Unassembled WGS sequence"/>
</dbReference>
<comment type="caution">
    <text evidence="4">The sequence shown here is derived from an EMBL/GenBank/DDBJ whole genome shotgun (WGS) entry which is preliminary data.</text>
</comment>
<dbReference type="SUPFAM" id="SSF57850">
    <property type="entry name" value="RING/U-box"/>
    <property type="match status" value="1"/>
</dbReference>
<evidence type="ECO:0000259" key="3">
    <source>
        <dbReference type="PROSITE" id="PS50966"/>
    </source>
</evidence>
<name>A0AAW1QPL1_9CHLO</name>
<feature type="domain" description="SWIM-type" evidence="3">
    <location>
        <begin position="50"/>
        <end position="85"/>
    </location>
</feature>
<dbReference type="Gene3D" id="3.30.40.10">
    <property type="entry name" value="Zinc/RING finger domain, C3HC4 (zinc finger)"/>
    <property type="match status" value="1"/>
</dbReference>
<dbReference type="GO" id="GO:0061630">
    <property type="term" value="F:ubiquitin protein ligase activity"/>
    <property type="evidence" value="ECO:0007669"/>
    <property type="project" value="InterPro"/>
</dbReference>
<proteinExistence type="predicted"/>
<dbReference type="GO" id="GO:0008270">
    <property type="term" value="F:zinc ion binding"/>
    <property type="evidence" value="ECO:0007669"/>
    <property type="project" value="UniProtKB-KW"/>
</dbReference>
<evidence type="ECO:0000313" key="4">
    <source>
        <dbReference type="EMBL" id="KAK9823377.1"/>
    </source>
</evidence>
<dbReference type="PANTHER" id="PTHR21540">
    <property type="entry name" value="RING FINGER AND SWIM DOMAIN-CONTAINING PROTEIN 2"/>
    <property type="match status" value="1"/>
</dbReference>
<feature type="region of interest" description="Disordered" evidence="2">
    <location>
        <begin position="196"/>
        <end position="254"/>
    </location>
</feature>
<dbReference type="PROSITE" id="PS50966">
    <property type="entry name" value="ZF_SWIM"/>
    <property type="match status" value="1"/>
</dbReference>
<accession>A0AAW1QPL1</accession>